<dbReference type="EMBL" id="AP018203">
    <property type="protein sequence ID" value="BAY54069.1"/>
    <property type="molecule type" value="Genomic_DNA"/>
</dbReference>
<name>A0A1Z4JBC5_LEPBY</name>
<dbReference type="Pfam" id="PF00657">
    <property type="entry name" value="Lipase_GDSL"/>
    <property type="match status" value="1"/>
</dbReference>
<accession>A0A1Z4JBC5</accession>
<sequence length="325" mass="36639">MKLKPFAILLLGLGLSFAVLELGLRLIFGFGNPPLLQADSKTGYRFQPNQKLFRFGKSIEINQYSQRNPPISAIKPPNTRRILMIGDSVLNGGVQTDQAHTITERFRGLLGGSIEVLNASTGSWGIENRIGYLREFGSFQSDVIIFQIGTSDLIQRTSLGTLIGVDPSFPNQRPWSAISELWSRYILRRFVRQALIMPAYAEARSPQDKAAWFARNSQSLKNEVRSLRTAPETKNVPIIVLYTPYRDEVLPTPQLPLYKAEFFALLNQMKLPVVDVHQAWSSIPVEQKSQYFIDEIHLSETGNQAVADLLFQQLCIQAKSTWCNP</sequence>
<dbReference type="InterPro" id="IPR001087">
    <property type="entry name" value="GDSL"/>
</dbReference>
<proteinExistence type="predicted"/>
<organism evidence="1 2">
    <name type="scientific">Leptolyngbya boryana NIES-2135</name>
    <dbReference type="NCBI Taxonomy" id="1973484"/>
    <lineage>
        <taxon>Bacteria</taxon>
        <taxon>Bacillati</taxon>
        <taxon>Cyanobacteriota</taxon>
        <taxon>Cyanophyceae</taxon>
        <taxon>Leptolyngbyales</taxon>
        <taxon>Leptolyngbyaceae</taxon>
        <taxon>Leptolyngbya group</taxon>
        <taxon>Leptolyngbya</taxon>
    </lineage>
</organism>
<dbReference type="InterPro" id="IPR036514">
    <property type="entry name" value="SGNH_hydro_sf"/>
</dbReference>
<protein>
    <submittedName>
        <fullName evidence="1">Uncharacterized protein</fullName>
    </submittedName>
</protein>
<dbReference type="Gene3D" id="3.40.50.1110">
    <property type="entry name" value="SGNH hydrolase"/>
    <property type="match status" value="1"/>
</dbReference>
<dbReference type="AlphaFoldDB" id="A0A1Z4JBC5"/>
<dbReference type="CDD" id="cd00229">
    <property type="entry name" value="SGNH_hydrolase"/>
    <property type="match status" value="1"/>
</dbReference>
<evidence type="ECO:0000313" key="1">
    <source>
        <dbReference type="EMBL" id="BAY54069.1"/>
    </source>
</evidence>
<gene>
    <name evidence="1" type="ORF">NIES2135_08830</name>
</gene>
<dbReference type="SUPFAM" id="SSF52266">
    <property type="entry name" value="SGNH hydrolase"/>
    <property type="match status" value="1"/>
</dbReference>
<keyword evidence="2" id="KW-1185">Reference proteome</keyword>
<reference evidence="1 2" key="1">
    <citation type="submission" date="2017-06" db="EMBL/GenBank/DDBJ databases">
        <title>Genome sequencing of cyanobaciteial culture collection at National Institute for Environmental Studies (NIES).</title>
        <authorList>
            <person name="Hirose Y."/>
            <person name="Shimura Y."/>
            <person name="Fujisawa T."/>
            <person name="Nakamura Y."/>
            <person name="Kawachi M."/>
        </authorList>
    </citation>
    <scope>NUCLEOTIDE SEQUENCE [LARGE SCALE GENOMIC DNA]</scope>
    <source>
        <strain evidence="1 2">NIES-2135</strain>
    </source>
</reference>
<evidence type="ECO:0000313" key="2">
    <source>
        <dbReference type="Proteomes" id="UP000217895"/>
    </source>
</evidence>
<dbReference type="Proteomes" id="UP000217895">
    <property type="component" value="Chromosome"/>
</dbReference>